<comment type="caution">
    <text evidence="2">The sequence shown here is derived from an EMBL/GenBank/DDBJ whole genome shotgun (WGS) entry which is preliminary data.</text>
</comment>
<gene>
    <name evidence="2" type="ORF">PsYK624_134100</name>
</gene>
<name>A0A9P3LKF5_9APHY</name>
<evidence type="ECO:0000256" key="1">
    <source>
        <dbReference type="SAM" id="MobiDB-lite"/>
    </source>
</evidence>
<dbReference type="EMBL" id="BPQB01000068">
    <property type="protein sequence ID" value="GJE97197.1"/>
    <property type="molecule type" value="Genomic_DNA"/>
</dbReference>
<keyword evidence="3" id="KW-1185">Reference proteome</keyword>
<proteinExistence type="predicted"/>
<accession>A0A9P3LKF5</accession>
<organism evidence="2 3">
    <name type="scientific">Phanerochaete sordida</name>
    <dbReference type="NCBI Taxonomy" id="48140"/>
    <lineage>
        <taxon>Eukaryota</taxon>
        <taxon>Fungi</taxon>
        <taxon>Dikarya</taxon>
        <taxon>Basidiomycota</taxon>
        <taxon>Agaricomycotina</taxon>
        <taxon>Agaricomycetes</taxon>
        <taxon>Polyporales</taxon>
        <taxon>Phanerochaetaceae</taxon>
        <taxon>Phanerochaete</taxon>
    </lineage>
</organism>
<dbReference type="Proteomes" id="UP000703269">
    <property type="component" value="Unassembled WGS sequence"/>
</dbReference>
<dbReference type="AlphaFoldDB" id="A0A9P3LKF5"/>
<evidence type="ECO:0000313" key="2">
    <source>
        <dbReference type="EMBL" id="GJE97197.1"/>
    </source>
</evidence>
<feature type="region of interest" description="Disordered" evidence="1">
    <location>
        <begin position="19"/>
        <end position="47"/>
    </location>
</feature>
<evidence type="ECO:0000313" key="3">
    <source>
        <dbReference type="Proteomes" id="UP000703269"/>
    </source>
</evidence>
<reference evidence="2 3" key="1">
    <citation type="submission" date="2021-08" db="EMBL/GenBank/DDBJ databases">
        <title>Draft Genome Sequence of Phanerochaete sordida strain YK-624.</title>
        <authorList>
            <person name="Mori T."/>
            <person name="Dohra H."/>
            <person name="Suzuki T."/>
            <person name="Kawagishi H."/>
            <person name="Hirai H."/>
        </authorList>
    </citation>
    <scope>NUCLEOTIDE SEQUENCE [LARGE SCALE GENOMIC DNA]</scope>
    <source>
        <strain evidence="2 3">YK-624</strain>
    </source>
</reference>
<feature type="compositionally biased region" description="Polar residues" evidence="1">
    <location>
        <begin position="19"/>
        <end position="39"/>
    </location>
</feature>
<sequence length="163" mass="17867">MDIPVFGYDDFQLSTTTSIVSSPCPQSERSHSRNLSSVSEPRRERGGNLKTAAVPAICAALHPISPVWFRLCLDASPLSSIAPPYASSLWHRNALPRDRRGLRGPSAAVRLAVRPETLLATNAGMADVNWPLGAAAPRRSRQGQVPRRARDRRPFADMPYLLT</sequence>
<protein>
    <submittedName>
        <fullName evidence="2">Uncharacterized protein</fullName>
    </submittedName>
</protein>